<gene>
    <name evidence="1" type="ORF">SAMN05878443_0328</name>
</gene>
<proteinExistence type="predicted"/>
<reference evidence="2" key="1">
    <citation type="submission" date="2016-11" db="EMBL/GenBank/DDBJ databases">
        <authorList>
            <person name="Varghese N."/>
            <person name="Submissions S."/>
        </authorList>
    </citation>
    <scope>NUCLEOTIDE SEQUENCE [LARGE SCALE GENOMIC DNA]</scope>
    <source>
        <strain evidence="2">313</strain>
    </source>
</reference>
<name>A0A1N6F0Z8_9LACT</name>
<dbReference type="STRING" id="28230.SAMN05878443_0328"/>
<evidence type="ECO:0000313" key="2">
    <source>
        <dbReference type="Proteomes" id="UP000184758"/>
    </source>
</evidence>
<dbReference type="EMBL" id="FSRN01000001">
    <property type="protein sequence ID" value="SIN88952.1"/>
    <property type="molecule type" value="Genomic_DNA"/>
</dbReference>
<keyword evidence="2" id="KW-1185">Reference proteome</keyword>
<accession>A0A1N6F0Z8</accession>
<dbReference type="eggNOG" id="COG0578">
    <property type="taxonomic scope" value="Bacteria"/>
</dbReference>
<protein>
    <submittedName>
        <fullName evidence="1">Uncharacterized protein</fullName>
    </submittedName>
</protein>
<organism evidence="1 2">
    <name type="scientific">Carnobacterium alterfunditum</name>
    <dbReference type="NCBI Taxonomy" id="28230"/>
    <lineage>
        <taxon>Bacteria</taxon>
        <taxon>Bacillati</taxon>
        <taxon>Bacillota</taxon>
        <taxon>Bacilli</taxon>
        <taxon>Lactobacillales</taxon>
        <taxon>Carnobacteriaceae</taxon>
        <taxon>Carnobacterium</taxon>
    </lineage>
</organism>
<sequence length="64" mass="6948">MIPTNVVSDYNSGDNFKNTYDSFTKVVDIVTKYKEKTGGRLAVEDVLSSLESELSEGDNNPSAG</sequence>
<evidence type="ECO:0000313" key="1">
    <source>
        <dbReference type="EMBL" id="SIN88952.1"/>
    </source>
</evidence>
<dbReference type="AlphaFoldDB" id="A0A1N6F0Z8"/>
<dbReference type="RefSeq" id="WP_034546859.1">
    <property type="nucleotide sequence ID" value="NZ_FSRN01000001.1"/>
</dbReference>
<dbReference type="Proteomes" id="UP000184758">
    <property type="component" value="Unassembled WGS sequence"/>
</dbReference>